<dbReference type="Gene3D" id="1.10.287.700">
    <property type="entry name" value="Helix hairpin bin"/>
    <property type="match status" value="1"/>
</dbReference>
<feature type="region of interest" description="Disordered" evidence="1">
    <location>
        <begin position="1"/>
        <end position="22"/>
    </location>
</feature>
<feature type="compositionally biased region" description="Basic and acidic residues" evidence="1">
    <location>
        <begin position="1"/>
        <end position="10"/>
    </location>
</feature>
<dbReference type="AlphaFoldDB" id="A0A914C9X0"/>
<reference evidence="3" key="1">
    <citation type="submission" date="2022-11" db="UniProtKB">
        <authorList>
            <consortium name="WormBaseParasite"/>
        </authorList>
    </citation>
    <scope>IDENTIFICATION</scope>
</reference>
<dbReference type="Proteomes" id="UP000887540">
    <property type="component" value="Unplaced"/>
</dbReference>
<keyword evidence="2" id="KW-1185">Reference proteome</keyword>
<name>A0A914C9X0_9BILA</name>
<accession>A0A914C9X0</accession>
<evidence type="ECO:0000313" key="3">
    <source>
        <dbReference type="WBParaSite" id="ACRNAN_Path_672.g2517.t1"/>
    </source>
</evidence>
<proteinExistence type="predicted"/>
<evidence type="ECO:0000313" key="2">
    <source>
        <dbReference type="Proteomes" id="UP000887540"/>
    </source>
</evidence>
<evidence type="ECO:0000256" key="1">
    <source>
        <dbReference type="SAM" id="MobiDB-lite"/>
    </source>
</evidence>
<organism evidence="2 3">
    <name type="scientific">Acrobeloides nanus</name>
    <dbReference type="NCBI Taxonomy" id="290746"/>
    <lineage>
        <taxon>Eukaryota</taxon>
        <taxon>Metazoa</taxon>
        <taxon>Ecdysozoa</taxon>
        <taxon>Nematoda</taxon>
        <taxon>Chromadorea</taxon>
        <taxon>Rhabditida</taxon>
        <taxon>Tylenchina</taxon>
        <taxon>Cephalobomorpha</taxon>
        <taxon>Cephaloboidea</taxon>
        <taxon>Cephalobidae</taxon>
        <taxon>Acrobeloides</taxon>
    </lineage>
</organism>
<sequence>MSSNFREDKTYISSQANYQGQEKPILDQASEALSNAAEATKDTLSSAAESVQEGLISAKEAVFGKAEDARESVDIAAEKVNAKADKVKEKDYEVKGDRSRSERFADKAENFTDKAAKGIQRFGEKAADTIEEIGRGDKVREKERQKDFEKNIIRHNEDRFTRAQREQDKGLIEKCGEKLEEFGQRIQGEAH</sequence>
<dbReference type="WBParaSite" id="ACRNAN_Path_672.g2517.t1">
    <property type="protein sequence ID" value="ACRNAN_Path_672.g2517.t1"/>
    <property type="gene ID" value="ACRNAN_Path_672.g2517"/>
</dbReference>
<feature type="compositionally biased region" description="Polar residues" evidence="1">
    <location>
        <begin position="11"/>
        <end position="20"/>
    </location>
</feature>
<protein>
    <submittedName>
        <fullName evidence="3">Uncharacterized protein</fullName>
    </submittedName>
</protein>